<protein>
    <submittedName>
        <fullName evidence="1">Uncharacterized protein</fullName>
    </submittedName>
</protein>
<gene>
    <name evidence="1" type="ORF">ACFSW6_20240</name>
</gene>
<proteinExistence type="predicted"/>
<organism evidence="1 2">
    <name type="scientific">Comamonas terrae</name>
    <dbReference type="NCBI Taxonomy" id="673548"/>
    <lineage>
        <taxon>Bacteria</taxon>
        <taxon>Pseudomonadati</taxon>
        <taxon>Pseudomonadota</taxon>
        <taxon>Betaproteobacteria</taxon>
        <taxon>Burkholderiales</taxon>
        <taxon>Comamonadaceae</taxon>
        <taxon>Comamonas</taxon>
    </lineage>
</organism>
<evidence type="ECO:0000313" key="1">
    <source>
        <dbReference type="EMBL" id="MFD2756410.1"/>
    </source>
</evidence>
<dbReference type="Proteomes" id="UP001597463">
    <property type="component" value="Unassembled WGS sequence"/>
</dbReference>
<keyword evidence="2" id="KW-1185">Reference proteome</keyword>
<dbReference type="RefSeq" id="WP_157081791.1">
    <property type="nucleotide sequence ID" value="NZ_BCNT01000001.1"/>
</dbReference>
<comment type="caution">
    <text evidence="1">The sequence shown here is derived from an EMBL/GenBank/DDBJ whole genome shotgun (WGS) entry which is preliminary data.</text>
</comment>
<evidence type="ECO:0000313" key="2">
    <source>
        <dbReference type="Proteomes" id="UP001597463"/>
    </source>
</evidence>
<sequence length="60" mass="6801">MAWNVGSKLTRLLVDVLRSTAQTEQKADINHRRDTKNSVHLSPSIVTRRFSPCALQQDIP</sequence>
<accession>A0ABW5UT22</accession>
<name>A0ABW5UT22_9BURK</name>
<reference evidence="2" key="1">
    <citation type="journal article" date="2019" name="Int. J. Syst. Evol. Microbiol.">
        <title>The Global Catalogue of Microorganisms (GCM) 10K type strain sequencing project: providing services to taxonomists for standard genome sequencing and annotation.</title>
        <authorList>
            <consortium name="The Broad Institute Genomics Platform"/>
            <consortium name="The Broad Institute Genome Sequencing Center for Infectious Disease"/>
            <person name="Wu L."/>
            <person name="Ma J."/>
        </authorList>
    </citation>
    <scope>NUCLEOTIDE SEQUENCE [LARGE SCALE GENOMIC DNA]</scope>
    <source>
        <strain evidence="2">TISTR 1906</strain>
    </source>
</reference>
<dbReference type="EMBL" id="JBHUMV010000011">
    <property type="protein sequence ID" value="MFD2756410.1"/>
    <property type="molecule type" value="Genomic_DNA"/>
</dbReference>